<evidence type="ECO:0000256" key="1">
    <source>
        <dbReference type="ARBA" id="ARBA00006594"/>
    </source>
</evidence>
<reference evidence="4 5" key="1">
    <citation type="submission" date="2017-09" db="EMBL/GenBank/DDBJ databases">
        <title>Depth-based differentiation of microbial function through sediment-hosted aquifers and enrichment of novel symbionts in the deep terrestrial subsurface.</title>
        <authorList>
            <person name="Probst A.J."/>
            <person name="Ladd B."/>
            <person name="Jarett J.K."/>
            <person name="Geller-Mcgrath D.E."/>
            <person name="Sieber C.M."/>
            <person name="Emerson J.B."/>
            <person name="Anantharaman K."/>
            <person name="Thomas B.C."/>
            <person name="Malmstrom R."/>
            <person name="Stieglmeier M."/>
            <person name="Klingl A."/>
            <person name="Woyke T."/>
            <person name="Ryan C.M."/>
            <person name="Banfield J.F."/>
        </authorList>
    </citation>
    <scope>NUCLEOTIDE SEQUENCE [LARGE SCALE GENOMIC DNA]</scope>
    <source>
        <strain evidence="4">CG07_land_8_20_14_0_80_42_15</strain>
    </source>
</reference>
<comment type="caution">
    <text evidence="4">The sequence shown here is derived from an EMBL/GenBank/DDBJ whole genome shotgun (WGS) entry which is preliminary data.</text>
</comment>
<evidence type="ECO:0000259" key="3">
    <source>
        <dbReference type="Pfam" id="PF12161"/>
    </source>
</evidence>
<dbReference type="AlphaFoldDB" id="A0A2J0L481"/>
<dbReference type="Gene3D" id="1.20.1260.30">
    <property type="match status" value="1"/>
</dbReference>
<proteinExistence type="inferred from homology"/>
<sequence>MNFKENANFIWSIADLLRGDYKQSEYGRVILPLTVLRRLDCVLEPTKEAVFAYLSQIKRL</sequence>
<keyword evidence="4" id="KW-0540">Nuclease</keyword>
<keyword evidence="4" id="KW-0255">Endonuclease</keyword>
<gene>
    <name evidence="4" type="ORF">COS99_01955</name>
</gene>
<organism evidence="4 5">
    <name type="scientific">Candidatus Aquitaenariimonas noxiae</name>
    <dbReference type="NCBI Taxonomy" id="1974741"/>
    <lineage>
        <taxon>Bacteria</taxon>
        <taxon>Pseudomonadati</taxon>
        <taxon>Candidatus Omnitrophota</taxon>
        <taxon>Candidatus Aquitaenariimonas</taxon>
    </lineage>
</organism>
<dbReference type="InterPro" id="IPR029063">
    <property type="entry name" value="SAM-dependent_MTases_sf"/>
</dbReference>
<dbReference type="Pfam" id="PF12161">
    <property type="entry name" value="HsdM_N"/>
    <property type="match status" value="1"/>
</dbReference>
<accession>A0A2J0L481</accession>
<dbReference type="Proteomes" id="UP000230052">
    <property type="component" value="Unassembled WGS sequence"/>
</dbReference>
<keyword evidence="4" id="KW-0378">Hydrolase</keyword>
<comment type="similarity">
    <text evidence="1">Belongs to the N(4)/N(6)-methyltransferase family.</text>
</comment>
<evidence type="ECO:0000313" key="4">
    <source>
        <dbReference type="EMBL" id="PIU42106.1"/>
    </source>
</evidence>
<feature type="domain" description="N6 adenine-specific DNA methyltransferase N-terminal" evidence="3">
    <location>
        <begin position="7"/>
        <end position="50"/>
    </location>
</feature>
<evidence type="ECO:0000313" key="5">
    <source>
        <dbReference type="Proteomes" id="UP000230052"/>
    </source>
</evidence>
<evidence type="ECO:0000256" key="2">
    <source>
        <dbReference type="ARBA" id="ARBA00022747"/>
    </source>
</evidence>
<dbReference type="InterPro" id="IPR022749">
    <property type="entry name" value="D12N6_MeTrfase_N"/>
</dbReference>
<dbReference type="InterPro" id="IPR038333">
    <property type="entry name" value="T1MK-like_N_sf"/>
</dbReference>
<protein>
    <submittedName>
        <fullName evidence="4">Restriction endonuclease subunit M</fullName>
    </submittedName>
</protein>
<feature type="non-terminal residue" evidence="4">
    <location>
        <position position="60"/>
    </location>
</feature>
<dbReference type="SUPFAM" id="SSF53335">
    <property type="entry name" value="S-adenosyl-L-methionine-dependent methyltransferases"/>
    <property type="match status" value="1"/>
</dbReference>
<name>A0A2J0L481_9BACT</name>
<dbReference type="GO" id="GO:0009307">
    <property type="term" value="P:DNA restriction-modification system"/>
    <property type="evidence" value="ECO:0007669"/>
    <property type="project" value="UniProtKB-KW"/>
</dbReference>
<dbReference type="EMBL" id="PEWV01000019">
    <property type="protein sequence ID" value="PIU42106.1"/>
    <property type="molecule type" value="Genomic_DNA"/>
</dbReference>
<keyword evidence="2" id="KW-0680">Restriction system</keyword>
<dbReference type="GO" id="GO:0004519">
    <property type="term" value="F:endonuclease activity"/>
    <property type="evidence" value="ECO:0007669"/>
    <property type="project" value="UniProtKB-KW"/>
</dbReference>